<organism evidence="7 8">
    <name type="scientific">Candidatus Danuiimicrobium aquiferis</name>
    <dbReference type="NCBI Taxonomy" id="1801832"/>
    <lineage>
        <taxon>Bacteria</taxon>
        <taxon>Pseudomonadati</taxon>
        <taxon>Candidatus Omnitrophota</taxon>
        <taxon>Candidatus Danuiimicrobium</taxon>
    </lineage>
</organism>
<dbReference type="Proteomes" id="UP000178187">
    <property type="component" value="Unassembled WGS sequence"/>
</dbReference>
<dbReference type="PROSITE" id="PS00491">
    <property type="entry name" value="PROLINE_PEPTIDASE"/>
    <property type="match status" value="1"/>
</dbReference>
<dbReference type="GO" id="GO:0008237">
    <property type="term" value="F:metallopeptidase activity"/>
    <property type="evidence" value="ECO:0007669"/>
    <property type="project" value="UniProtKB-KW"/>
</dbReference>
<evidence type="ECO:0000256" key="1">
    <source>
        <dbReference type="ARBA" id="ARBA00022670"/>
    </source>
</evidence>
<dbReference type="AlphaFoldDB" id="A0A1G1KV69"/>
<evidence type="ECO:0000256" key="4">
    <source>
        <dbReference type="ARBA" id="ARBA00023049"/>
    </source>
</evidence>
<sequence length="377" mass="42810">MSKLKEAKLIIASSEENANLYYATHFLAPDPFTFIQIDRKKILIMNDLEIDRARKEARVHKIISSTEIRNKLKAAGNHHPSMTEIIHFILTENHVSHLLVPSDFPVASADRLRKKGYLIRPKDDPFFEERAIKTPREIKWIANTQRKTEKAVRKAEIVLRKSNIRGKYLVYQGKRLTSEKLRQIIDITLLELGCSASHTIVSCGNQTTEPHHRGKGPLLAHQPIIIDVFPQSNESKYHADMTRTFVRGKASPKIRKMYAAVKEAQTLACKLIREGINAKVIHRTVTDYFNKMGFPSGQINGKMQGFFHSTGHGIGLDVHESPRISVLDHILREGHIVTVEPGLYYPGTGGVRIEDMVAVTKTGCRNLTRYRKVLEVK</sequence>
<proteinExistence type="inferred from homology"/>
<dbReference type="SUPFAM" id="SSF55920">
    <property type="entry name" value="Creatinase/aminopeptidase"/>
    <property type="match status" value="1"/>
</dbReference>
<evidence type="ECO:0000313" key="8">
    <source>
        <dbReference type="Proteomes" id="UP000178187"/>
    </source>
</evidence>
<dbReference type="InterPro" id="IPR036005">
    <property type="entry name" value="Creatinase/aminopeptidase-like"/>
</dbReference>
<reference evidence="7 8" key="1">
    <citation type="journal article" date="2016" name="Nat. Commun.">
        <title>Thousands of microbial genomes shed light on interconnected biogeochemical processes in an aquifer system.</title>
        <authorList>
            <person name="Anantharaman K."/>
            <person name="Brown C.T."/>
            <person name="Hug L.A."/>
            <person name="Sharon I."/>
            <person name="Castelle C.J."/>
            <person name="Probst A.J."/>
            <person name="Thomas B.C."/>
            <person name="Singh A."/>
            <person name="Wilkins M.J."/>
            <person name="Karaoz U."/>
            <person name="Brodie E.L."/>
            <person name="Williams K.H."/>
            <person name="Hubbard S.S."/>
            <person name="Banfield J.F."/>
        </authorList>
    </citation>
    <scope>NUCLEOTIDE SEQUENCE [LARGE SCALE GENOMIC DNA]</scope>
</reference>
<gene>
    <name evidence="7" type="ORF">A3G33_01800</name>
</gene>
<accession>A0A1G1KV69</accession>
<evidence type="ECO:0000313" key="7">
    <source>
        <dbReference type="EMBL" id="OGW96858.1"/>
    </source>
</evidence>
<evidence type="ECO:0000256" key="2">
    <source>
        <dbReference type="ARBA" id="ARBA00022723"/>
    </source>
</evidence>
<keyword evidence="3" id="KW-0378">Hydrolase</keyword>
<evidence type="ECO:0000256" key="3">
    <source>
        <dbReference type="ARBA" id="ARBA00022801"/>
    </source>
</evidence>
<keyword evidence="4" id="KW-0482">Metalloprotease</keyword>
<dbReference type="GO" id="GO:0046872">
    <property type="term" value="F:metal ion binding"/>
    <property type="evidence" value="ECO:0007669"/>
    <property type="project" value="UniProtKB-KW"/>
</dbReference>
<dbReference type="PANTHER" id="PTHR46112:SF2">
    <property type="entry name" value="XAA-PRO AMINOPEPTIDASE P-RELATED"/>
    <property type="match status" value="1"/>
</dbReference>
<keyword evidence="2 5" id="KW-0479">Metal-binding</keyword>
<dbReference type="InterPro" id="IPR001131">
    <property type="entry name" value="Peptidase_M24B_aminopep-P_CS"/>
</dbReference>
<protein>
    <recommendedName>
        <fullName evidence="6">Peptidase M24 domain-containing protein</fullName>
    </recommendedName>
</protein>
<dbReference type="GO" id="GO:0006508">
    <property type="term" value="P:proteolysis"/>
    <property type="evidence" value="ECO:0007669"/>
    <property type="project" value="UniProtKB-KW"/>
</dbReference>
<dbReference type="InterPro" id="IPR000994">
    <property type="entry name" value="Pept_M24"/>
</dbReference>
<dbReference type="InterPro" id="IPR050659">
    <property type="entry name" value="Peptidase_M24B"/>
</dbReference>
<keyword evidence="1" id="KW-0645">Protease</keyword>
<evidence type="ECO:0000259" key="6">
    <source>
        <dbReference type="Pfam" id="PF00557"/>
    </source>
</evidence>
<feature type="domain" description="Peptidase M24" evidence="6">
    <location>
        <begin position="145"/>
        <end position="361"/>
    </location>
</feature>
<evidence type="ECO:0000256" key="5">
    <source>
        <dbReference type="RuleBase" id="RU000590"/>
    </source>
</evidence>
<name>A0A1G1KV69_9BACT</name>
<comment type="caution">
    <text evidence="7">The sequence shown here is derived from an EMBL/GenBank/DDBJ whole genome shotgun (WGS) entry which is preliminary data.</text>
</comment>
<dbReference type="Gene3D" id="3.90.230.10">
    <property type="entry name" value="Creatinase/methionine aminopeptidase superfamily"/>
    <property type="match status" value="1"/>
</dbReference>
<dbReference type="EMBL" id="MHFR01000048">
    <property type="protein sequence ID" value="OGW96858.1"/>
    <property type="molecule type" value="Genomic_DNA"/>
</dbReference>
<comment type="similarity">
    <text evidence="5">Belongs to the peptidase M24B family.</text>
</comment>
<dbReference type="Pfam" id="PF00557">
    <property type="entry name" value="Peptidase_M24"/>
    <property type="match status" value="1"/>
</dbReference>
<dbReference type="PANTHER" id="PTHR46112">
    <property type="entry name" value="AMINOPEPTIDASE"/>
    <property type="match status" value="1"/>
</dbReference>